<dbReference type="Gene3D" id="1.10.8.10">
    <property type="entry name" value="DNA helicase RuvA subunit, C-terminal domain"/>
    <property type="match status" value="2"/>
</dbReference>
<dbReference type="AlphaFoldDB" id="A0A178USQ0"/>
<dbReference type="Proteomes" id="UP000078284">
    <property type="component" value="Chromosome 5"/>
</dbReference>
<dbReference type="PANTHER" id="PTHR23068:SF45">
    <property type="entry name" value="DNA (CYTOSINE-5)-METHYLTRANSFERASE DRM1"/>
    <property type="match status" value="1"/>
</dbReference>
<feature type="domain" description="UBA" evidence="10">
    <location>
        <begin position="188"/>
        <end position="231"/>
    </location>
</feature>
<sequence length="624" mass="70936">MVMSHIFLISQIQEVEHGDSDDVNWNTDDDELAIDNFQFSPSPVHMSATSPNSIQNRISDETVASFVEMGFSTQMIARAIEETAGANMEPMMILETLFNYSASTEASSSKSKVINHFIAMGFPEEHVIKAMQEHGDEDVGEITNALLTYAEVDKLRESEDMNININDDDDDNLYSLSSDDEEDELNNSSNEDRILQALIKMGYLREDAAIAIERCGEDASMEEVVDFICAAQMARQFDEIYAEPDKKELMNNNKKRRTYTETPRKPNTDQLISLPKEMIGFGVPNHPGLMMHRPVPIPDIARGPPFFYYENVAMTPKGVWAKISSHLYDIVPEFVDSKHFCAAARKRGYIHNLPIQNRFQIQPPQHNTIQEAFPLTKRWWPSWDGRTKLNCLLTCIASSRLTEKIREALERYDGETPLDVQKWVMYECKKWNLVWVGKNKLAPLDADEMEKLLGFPRDHTRGGGISTTDRYKSLGNSFQVDTVAYHLSVLKPLFPNGINVLSLFTGIGGGEVALHRLQIKMNVVVSVEISDANRNILRSFWEQTNQKGILREFKDVQKLDDNTIERLMDEYGGFDLVIGGSPCNNLAGGNRHHRVGLGGEHSSLFFDYCRILEAVRRKARHMRR</sequence>
<keyword evidence="7" id="KW-0238">DNA-binding</keyword>
<evidence type="ECO:0000256" key="9">
    <source>
        <dbReference type="SAM" id="MobiDB-lite"/>
    </source>
</evidence>
<evidence type="ECO:0000259" key="10">
    <source>
        <dbReference type="PROSITE" id="PS50030"/>
    </source>
</evidence>
<reference evidence="13" key="1">
    <citation type="journal article" date="2016" name="Proc. Natl. Acad. Sci. U.S.A.">
        <title>Chromosome-level assembly of Arabidopsis thaliana Ler reveals the extent of translocation and inversion polymorphisms.</title>
        <authorList>
            <person name="Zapata L."/>
            <person name="Ding J."/>
            <person name="Willing E.M."/>
            <person name="Hartwig B."/>
            <person name="Bezdan D."/>
            <person name="Jiao W.B."/>
            <person name="Patel V."/>
            <person name="Velikkakam James G."/>
            <person name="Koornneef M."/>
            <person name="Ossowski S."/>
            <person name="Schneeberger K."/>
        </authorList>
    </citation>
    <scope>NUCLEOTIDE SEQUENCE [LARGE SCALE GENOMIC DNA]</scope>
    <source>
        <strain evidence="13">cv. Landsberg erecta</strain>
    </source>
</reference>
<evidence type="ECO:0000259" key="11">
    <source>
        <dbReference type="PROSITE" id="PS51680"/>
    </source>
</evidence>
<dbReference type="EMBL" id="LUHQ01000005">
    <property type="protein sequence ID" value="OAO96510.1"/>
    <property type="molecule type" value="Genomic_DNA"/>
</dbReference>
<evidence type="ECO:0000256" key="1">
    <source>
        <dbReference type="ARBA" id="ARBA00004123"/>
    </source>
</evidence>
<evidence type="ECO:0000256" key="8">
    <source>
        <dbReference type="ARBA" id="ARBA00023242"/>
    </source>
</evidence>
<dbReference type="GO" id="GO:0032259">
    <property type="term" value="P:methylation"/>
    <property type="evidence" value="ECO:0007669"/>
    <property type="project" value="UniProtKB-KW"/>
</dbReference>
<dbReference type="SUPFAM" id="SSF53335">
    <property type="entry name" value="S-adenosyl-L-methionine-dependent methyltransferases"/>
    <property type="match status" value="2"/>
</dbReference>
<dbReference type="InterPro" id="IPR015940">
    <property type="entry name" value="UBA"/>
</dbReference>
<evidence type="ECO:0000256" key="3">
    <source>
        <dbReference type="ARBA" id="ARBA00022603"/>
    </source>
</evidence>
<dbReference type="Gene3D" id="3.40.50.150">
    <property type="entry name" value="Vaccinia Virus protein VP39"/>
    <property type="match status" value="2"/>
</dbReference>
<dbReference type="SMR" id="A0A178USQ0"/>
<protein>
    <recommendedName>
        <fullName evidence="2">DNA (cytosine-5-)-methyltransferase</fullName>
        <ecNumber evidence="2">2.1.1.37</ecNumber>
    </recommendedName>
</protein>
<keyword evidence="3" id="KW-0489">Methyltransferase</keyword>
<dbReference type="GO" id="GO:0003677">
    <property type="term" value="F:DNA binding"/>
    <property type="evidence" value="ECO:0007669"/>
    <property type="project" value="UniProtKB-KW"/>
</dbReference>
<dbReference type="ExpressionAtlas" id="A0A178USQ0">
    <property type="expression patterns" value="baseline and differential"/>
</dbReference>
<feature type="domain" description="UBA" evidence="10">
    <location>
        <begin position="108"/>
        <end position="149"/>
    </location>
</feature>
<evidence type="ECO:0000256" key="7">
    <source>
        <dbReference type="ARBA" id="ARBA00023125"/>
    </source>
</evidence>
<dbReference type="InterPro" id="IPR029063">
    <property type="entry name" value="SAM-dependent_MTases_sf"/>
</dbReference>
<feature type="domain" description="SAM-dependent MTase DRM-type" evidence="11">
    <location>
        <begin position="291"/>
        <end position="622"/>
    </location>
</feature>
<feature type="region of interest" description="Disordered" evidence="9">
    <location>
        <begin position="160"/>
        <end position="189"/>
    </location>
</feature>
<organism evidence="12 13">
    <name type="scientific">Arabidopsis thaliana</name>
    <name type="common">Mouse-ear cress</name>
    <dbReference type="NCBI Taxonomy" id="3702"/>
    <lineage>
        <taxon>Eukaryota</taxon>
        <taxon>Viridiplantae</taxon>
        <taxon>Streptophyta</taxon>
        <taxon>Embryophyta</taxon>
        <taxon>Tracheophyta</taxon>
        <taxon>Spermatophyta</taxon>
        <taxon>Magnoliopsida</taxon>
        <taxon>eudicotyledons</taxon>
        <taxon>Gunneridae</taxon>
        <taxon>Pentapetalae</taxon>
        <taxon>rosids</taxon>
        <taxon>malvids</taxon>
        <taxon>Brassicales</taxon>
        <taxon>Brassicaceae</taxon>
        <taxon>Camelineae</taxon>
        <taxon>Arabidopsis</taxon>
    </lineage>
</organism>
<dbReference type="PANTHER" id="PTHR23068">
    <property type="entry name" value="DNA CYTOSINE-5- -METHYLTRANSFERASE 3-RELATED"/>
    <property type="match status" value="1"/>
</dbReference>
<dbReference type="EC" id="2.1.1.37" evidence="2"/>
<dbReference type="PROSITE" id="PS51680">
    <property type="entry name" value="SAM_MT_DRM"/>
    <property type="match status" value="1"/>
</dbReference>
<dbReference type="GO" id="GO:0003886">
    <property type="term" value="F:DNA (cytosine-5-)-methyltransferase activity"/>
    <property type="evidence" value="ECO:0007669"/>
    <property type="project" value="UniProtKB-EC"/>
</dbReference>
<keyword evidence="8" id="KW-0539">Nucleus</keyword>
<gene>
    <name evidence="12" type="ordered locus">AXX17_At5g14900</name>
</gene>
<evidence type="ECO:0000313" key="13">
    <source>
        <dbReference type="Proteomes" id="UP000078284"/>
    </source>
</evidence>
<keyword evidence="6" id="KW-0677">Repeat</keyword>
<keyword evidence="5" id="KW-0949">S-adenosyl-L-methionine</keyword>
<accession>A0A178USQ0</accession>
<evidence type="ECO:0000256" key="4">
    <source>
        <dbReference type="ARBA" id="ARBA00022679"/>
    </source>
</evidence>
<feature type="compositionally biased region" description="Acidic residues" evidence="9">
    <location>
        <begin position="166"/>
        <end position="185"/>
    </location>
</feature>
<evidence type="ECO:0000313" key="12">
    <source>
        <dbReference type="EMBL" id="OAO96510.1"/>
    </source>
</evidence>
<comment type="subcellular location">
    <subcellularLocation>
        <location evidence="1">Nucleus</location>
    </subcellularLocation>
</comment>
<proteinExistence type="predicted"/>
<dbReference type="InterPro" id="IPR001525">
    <property type="entry name" value="C5_MeTfrase"/>
</dbReference>
<dbReference type="GO" id="GO:0005634">
    <property type="term" value="C:nucleus"/>
    <property type="evidence" value="ECO:0007669"/>
    <property type="project" value="UniProtKB-SubCell"/>
</dbReference>
<comment type="caution">
    <text evidence="12">The sequence shown here is derived from an EMBL/GenBank/DDBJ whole genome shotgun (WGS) entry which is preliminary data.</text>
</comment>
<evidence type="ECO:0000256" key="5">
    <source>
        <dbReference type="ARBA" id="ARBA00022691"/>
    </source>
</evidence>
<evidence type="ECO:0000256" key="2">
    <source>
        <dbReference type="ARBA" id="ARBA00011975"/>
    </source>
</evidence>
<evidence type="ECO:0000256" key="6">
    <source>
        <dbReference type="ARBA" id="ARBA00022737"/>
    </source>
</evidence>
<dbReference type="Pfam" id="PF00145">
    <property type="entry name" value="DNA_methylase"/>
    <property type="match status" value="1"/>
</dbReference>
<dbReference type="PROSITE" id="PS50030">
    <property type="entry name" value="UBA"/>
    <property type="match status" value="2"/>
</dbReference>
<dbReference type="InterPro" id="IPR050390">
    <property type="entry name" value="C5-Methyltransferase"/>
</dbReference>
<dbReference type="InterPro" id="IPR030380">
    <property type="entry name" value="SAM_MeTfrase_DRM"/>
</dbReference>
<name>A0A178USQ0_ARATH</name>
<keyword evidence="4" id="KW-0808">Transferase</keyword>